<evidence type="ECO:0000313" key="3">
    <source>
        <dbReference type="Proteomes" id="UP001157974"/>
    </source>
</evidence>
<proteinExistence type="inferred from homology"/>
<dbReference type="GO" id="GO:0016192">
    <property type="term" value="P:vesicle-mediated transport"/>
    <property type="evidence" value="ECO:0007669"/>
    <property type="project" value="InterPro"/>
</dbReference>
<dbReference type="Gene3D" id="3.90.830.10">
    <property type="entry name" value="Syntaxin Binding Protein 1, Chain A, domain 2"/>
    <property type="match status" value="1"/>
</dbReference>
<dbReference type="InterPro" id="IPR043127">
    <property type="entry name" value="Sec-1-like_dom3a"/>
</dbReference>
<name>A0AAV8UWN8_9RHOD</name>
<dbReference type="SUPFAM" id="SSF56815">
    <property type="entry name" value="Sec1/munc18-like (SM) proteins"/>
    <property type="match status" value="1"/>
</dbReference>
<dbReference type="PANTHER" id="PTHR11679">
    <property type="entry name" value="VESICLE PROTEIN SORTING-ASSOCIATED"/>
    <property type="match status" value="1"/>
</dbReference>
<evidence type="ECO:0000256" key="1">
    <source>
        <dbReference type="ARBA" id="ARBA00009884"/>
    </source>
</evidence>
<dbReference type="InterPro" id="IPR027482">
    <property type="entry name" value="Sec1-like_dom2"/>
</dbReference>
<gene>
    <name evidence="2" type="ORF">NDN08_002487</name>
</gene>
<organism evidence="2 3">
    <name type="scientific">Rhodosorus marinus</name>
    <dbReference type="NCBI Taxonomy" id="101924"/>
    <lineage>
        <taxon>Eukaryota</taxon>
        <taxon>Rhodophyta</taxon>
        <taxon>Stylonematophyceae</taxon>
        <taxon>Stylonematales</taxon>
        <taxon>Stylonemataceae</taxon>
        <taxon>Rhodosorus</taxon>
    </lineage>
</organism>
<evidence type="ECO:0008006" key="4">
    <source>
        <dbReference type="Google" id="ProtNLM"/>
    </source>
</evidence>
<reference evidence="2 3" key="1">
    <citation type="journal article" date="2023" name="Nat. Commun.">
        <title>Origin of minicircular mitochondrial genomes in red algae.</title>
        <authorList>
            <person name="Lee Y."/>
            <person name="Cho C.H."/>
            <person name="Lee Y.M."/>
            <person name="Park S.I."/>
            <person name="Yang J.H."/>
            <person name="West J.A."/>
            <person name="Bhattacharya D."/>
            <person name="Yoon H.S."/>
        </authorList>
    </citation>
    <scope>NUCLEOTIDE SEQUENCE [LARGE SCALE GENOMIC DNA]</scope>
    <source>
        <strain evidence="2 3">CCMP1338</strain>
        <tissue evidence="2">Whole cell</tissue>
    </source>
</reference>
<dbReference type="InterPro" id="IPR001619">
    <property type="entry name" value="Sec1-like"/>
</dbReference>
<dbReference type="Pfam" id="PF00995">
    <property type="entry name" value="Sec1"/>
    <property type="match status" value="1"/>
</dbReference>
<sequence length="647" mass="73470">MGWQPGTANRVARHVKDELLSKLARLPGEKVIFAEEETGIFRFLEHIGDRHFDSTANVLAWCPLDETAVDQALKYEKDNQIENFVFIVGRRVAVEMGLPGFRVVERFKRRARRGKILILYVPSGPGACFERFPYSLLSKEILDDVSGETLDLGFLAMEDDLLTLDWKGAKRELWMIYYSNSVNACAHELAQLENLLGIQFTVLRSVGDRASRVIDKFAKVGEANKRTPAGKKVFTNGLDLNYQSFSIETDKAAPTPRQGDEGNSLLLVIDRSVDIVTPLLTQWTYEGMLDEVFEMRNSVLEVEKRILQGEAGGPSERKRAVRQKMTNADPIFRELRELNFAVAIKKIGNVATGLRDFYATRPKQENADINEVKKFVEVLGSKTDESHSASMHTALAEEISARTFEDEFVRKRFDLERQMVDGNIDVQKAKEFLLECTGRQESLYSQLRMLLLWKFTNGPIPDQAANEISTAVHRAYPFGMWSSFDYADTVFDGITRLRSPNQPSYMKYENFSWLLMKNHWDLVHDYDPDEKEHEEEAPYSGFIPLSAKIVDCGLRERKFPSSVQQTIAKKPLVPGGESATEKVLVRSETWPSRAVIVVLGGVTRSELSAMRAAIKKRHPKMRVLFAPTSIITGDEFIESSIYEVRGW</sequence>
<dbReference type="EMBL" id="JAMWBK010000004">
    <property type="protein sequence ID" value="KAJ8905986.1"/>
    <property type="molecule type" value="Genomic_DNA"/>
</dbReference>
<comment type="similarity">
    <text evidence="1">Belongs to the STXBP/unc-18/SEC1 family.</text>
</comment>
<dbReference type="Gene3D" id="3.40.50.1910">
    <property type="match status" value="1"/>
</dbReference>
<dbReference type="InterPro" id="IPR036045">
    <property type="entry name" value="Sec1-like_sf"/>
</dbReference>
<keyword evidence="3" id="KW-1185">Reference proteome</keyword>
<comment type="caution">
    <text evidence="2">The sequence shown here is derived from an EMBL/GenBank/DDBJ whole genome shotgun (WGS) entry which is preliminary data.</text>
</comment>
<protein>
    <recommendedName>
        <fullName evidence="4">Sec1-like protein</fullName>
    </recommendedName>
</protein>
<accession>A0AAV8UWN8</accession>
<dbReference type="AlphaFoldDB" id="A0AAV8UWN8"/>
<evidence type="ECO:0000313" key="2">
    <source>
        <dbReference type="EMBL" id="KAJ8905986.1"/>
    </source>
</evidence>
<dbReference type="Gene3D" id="1.25.40.850">
    <property type="match status" value="1"/>
</dbReference>
<dbReference type="InterPro" id="IPR043155">
    <property type="entry name" value="VPS33_dom3b"/>
</dbReference>
<dbReference type="Proteomes" id="UP001157974">
    <property type="component" value="Unassembled WGS sequence"/>
</dbReference>